<dbReference type="EMBL" id="JAVHJL010000006">
    <property type="protein sequence ID" value="KAK6501359.1"/>
    <property type="molecule type" value="Genomic_DNA"/>
</dbReference>
<keyword evidence="2" id="KW-1185">Reference proteome</keyword>
<name>A0AAV9W325_9PEZI</name>
<dbReference type="Proteomes" id="UP001370758">
    <property type="component" value="Unassembled WGS sequence"/>
</dbReference>
<evidence type="ECO:0000313" key="2">
    <source>
        <dbReference type="Proteomes" id="UP001370758"/>
    </source>
</evidence>
<sequence length="77" mass="8345">MEAGKTDGERVSAPINILRIEVETHLERQIVTLVLGTAVCLIVSATCVAKTLAVTEKVETAQKGLENMRTTIKPIIQ</sequence>
<evidence type="ECO:0000313" key="1">
    <source>
        <dbReference type="EMBL" id="KAK6501359.1"/>
    </source>
</evidence>
<accession>A0AAV9W325</accession>
<reference evidence="1 2" key="1">
    <citation type="submission" date="2023-08" db="EMBL/GenBank/DDBJ databases">
        <authorList>
            <person name="Palmer J.M."/>
        </authorList>
    </citation>
    <scope>NUCLEOTIDE SEQUENCE [LARGE SCALE GENOMIC DNA]</scope>
    <source>
        <strain evidence="1 2">TWF481</strain>
    </source>
</reference>
<protein>
    <submittedName>
        <fullName evidence="1">Uncharacterized protein</fullName>
    </submittedName>
</protein>
<organism evidence="1 2">
    <name type="scientific">Arthrobotrys musiformis</name>
    <dbReference type="NCBI Taxonomy" id="47236"/>
    <lineage>
        <taxon>Eukaryota</taxon>
        <taxon>Fungi</taxon>
        <taxon>Dikarya</taxon>
        <taxon>Ascomycota</taxon>
        <taxon>Pezizomycotina</taxon>
        <taxon>Orbiliomycetes</taxon>
        <taxon>Orbiliales</taxon>
        <taxon>Orbiliaceae</taxon>
        <taxon>Arthrobotrys</taxon>
    </lineage>
</organism>
<gene>
    <name evidence="1" type="ORF">TWF481_009201</name>
</gene>
<proteinExistence type="predicted"/>
<dbReference type="AlphaFoldDB" id="A0AAV9W325"/>
<comment type="caution">
    <text evidence="1">The sequence shown here is derived from an EMBL/GenBank/DDBJ whole genome shotgun (WGS) entry which is preliminary data.</text>
</comment>